<dbReference type="Proteomes" id="UP001166021">
    <property type="component" value="Unassembled WGS sequence"/>
</dbReference>
<comment type="caution">
    <text evidence="1">The sequence shown here is derived from an EMBL/GenBank/DDBJ whole genome shotgun (WGS) entry which is preliminary data.</text>
</comment>
<accession>A0ABR7V3B7</accession>
<proteinExistence type="predicted"/>
<reference evidence="1" key="1">
    <citation type="submission" date="2020-05" db="EMBL/GenBank/DDBJ databases">
        <title>The draft genome sequence of Maribacter sp. ANRC-HE7.</title>
        <authorList>
            <person name="Mu L."/>
        </authorList>
    </citation>
    <scope>NUCLEOTIDE SEQUENCE</scope>
    <source>
        <strain evidence="1">ANRC-HE7</strain>
    </source>
</reference>
<protein>
    <submittedName>
        <fullName evidence="1">Uncharacterized protein</fullName>
    </submittedName>
</protein>
<evidence type="ECO:0000313" key="2">
    <source>
        <dbReference type="Proteomes" id="UP001166021"/>
    </source>
</evidence>
<name>A0ABR7V3B7_9FLAO</name>
<dbReference type="RefSeq" id="WP_188244748.1">
    <property type="nucleotide sequence ID" value="NZ_JABTCF010000011.1"/>
</dbReference>
<evidence type="ECO:0000313" key="1">
    <source>
        <dbReference type="EMBL" id="MBD0779295.1"/>
    </source>
</evidence>
<dbReference type="EMBL" id="JABTCF010000011">
    <property type="protein sequence ID" value="MBD0779295.1"/>
    <property type="molecule type" value="Genomic_DNA"/>
</dbReference>
<keyword evidence="2" id="KW-1185">Reference proteome</keyword>
<sequence length="232" mass="26846">MKQTEFLEKTRNAYLQARECSFFPHSNSSVLSRGTSHSISSITEDLFGCYCAEKVLDSNGIKILIDPPISFKGTELKNKSQKRSLLIRPDIAFIKNNVANCFFDIKTDLGYKRFELLNQAKDRNNQLNTIKEQYAHYKDGKTKKVFKVKISSQIKFVYVIISQGNIGKDRMENFIREIKLLENVDIFVISKGEHLNSYNDISETKINETDFNELDELINKKLCPTTKDYIYI</sequence>
<organism evidence="1 2">
    <name type="scientific">Maribacter aquimaris</name>
    <dbReference type="NCBI Taxonomy" id="2737171"/>
    <lineage>
        <taxon>Bacteria</taxon>
        <taxon>Pseudomonadati</taxon>
        <taxon>Bacteroidota</taxon>
        <taxon>Flavobacteriia</taxon>
        <taxon>Flavobacteriales</taxon>
        <taxon>Flavobacteriaceae</taxon>
        <taxon>Maribacter</taxon>
    </lineage>
</organism>
<gene>
    <name evidence="1" type="ORF">HPE56_15955</name>
</gene>